<reference evidence="1 2" key="1">
    <citation type="journal article" date="2016" name="Mol. Biol. Evol.">
        <title>Comparative Genomics of Early-Diverging Mushroom-Forming Fungi Provides Insights into the Origins of Lignocellulose Decay Capabilities.</title>
        <authorList>
            <person name="Nagy L.G."/>
            <person name="Riley R."/>
            <person name="Tritt A."/>
            <person name="Adam C."/>
            <person name="Daum C."/>
            <person name="Floudas D."/>
            <person name="Sun H."/>
            <person name="Yadav J.S."/>
            <person name="Pangilinan J."/>
            <person name="Larsson K.H."/>
            <person name="Matsuura K."/>
            <person name="Barry K."/>
            <person name="Labutti K."/>
            <person name="Kuo R."/>
            <person name="Ohm R.A."/>
            <person name="Bhattacharya S.S."/>
            <person name="Shirouzu T."/>
            <person name="Yoshinaga Y."/>
            <person name="Martin F.M."/>
            <person name="Grigoriev I.V."/>
            <person name="Hibbett D.S."/>
        </authorList>
    </citation>
    <scope>NUCLEOTIDE SEQUENCE [LARGE SCALE GENOMIC DNA]</scope>
    <source>
        <strain evidence="1 2">L-15889</strain>
    </source>
</reference>
<accession>A0A165QF62</accession>
<dbReference type="Proteomes" id="UP000076727">
    <property type="component" value="Unassembled WGS sequence"/>
</dbReference>
<organism evidence="1 2">
    <name type="scientific">Daedalea quercina L-15889</name>
    <dbReference type="NCBI Taxonomy" id="1314783"/>
    <lineage>
        <taxon>Eukaryota</taxon>
        <taxon>Fungi</taxon>
        <taxon>Dikarya</taxon>
        <taxon>Basidiomycota</taxon>
        <taxon>Agaricomycotina</taxon>
        <taxon>Agaricomycetes</taxon>
        <taxon>Polyporales</taxon>
        <taxon>Fomitopsis</taxon>
    </lineage>
</organism>
<proteinExistence type="predicted"/>
<evidence type="ECO:0000313" key="2">
    <source>
        <dbReference type="Proteomes" id="UP000076727"/>
    </source>
</evidence>
<evidence type="ECO:0000313" key="1">
    <source>
        <dbReference type="EMBL" id="KZT69385.1"/>
    </source>
</evidence>
<gene>
    <name evidence="1" type="ORF">DAEQUDRAFT_262976</name>
</gene>
<sequence>MSTYRLLCNRLPFNEARCVTDIFTQMYCSFLGILENSHRRKGVGSILGDDFACAYRGVSFPLLLSDNDVVRTLHDSLTRVCYASDVRRISELWSHYYYCGFHQLEPPDDSKRWLCRSGARVPAAVEYRLLTFKSLTVEPLKEFVTEYTSVTGPNTSTTHVHCLEATL</sequence>
<protein>
    <submittedName>
        <fullName evidence="1">Uncharacterized protein</fullName>
    </submittedName>
</protein>
<dbReference type="AlphaFoldDB" id="A0A165QF62"/>
<dbReference type="EMBL" id="KV429058">
    <property type="protein sequence ID" value="KZT69385.1"/>
    <property type="molecule type" value="Genomic_DNA"/>
</dbReference>
<keyword evidence="2" id="KW-1185">Reference proteome</keyword>
<name>A0A165QF62_9APHY</name>